<sequence>MKKNLSLLSFVLLFSLITWSLINEKPDILGRLPVPTEFDINKSKRKDFKNQRKEYMHMMHRSHPDDNWEMMNMKTRNLKTDAVRQLRETLMNSKVWNPNNKYMENISRDLSGYWQERGSNNLAGRILTADIDWGNNFIYCASD</sequence>
<organism evidence="1">
    <name type="scientific">marine metagenome</name>
    <dbReference type="NCBI Taxonomy" id="408172"/>
    <lineage>
        <taxon>unclassified sequences</taxon>
        <taxon>metagenomes</taxon>
        <taxon>ecological metagenomes</taxon>
    </lineage>
</organism>
<dbReference type="EMBL" id="UINC01168787">
    <property type="protein sequence ID" value="SVD71996.1"/>
    <property type="molecule type" value="Genomic_DNA"/>
</dbReference>
<protein>
    <submittedName>
        <fullName evidence="1">Uncharacterized protein</fullName>
    </submittedName>
</protein>
<accession>A0A382XLJ2</accession>
<dbReference type="AlphaFoldDB" id="A0A382XLJ2"/>
<proteinExistence type="predicted"/>
<feature type="non-terminal residue" evidence="1">
    <location>
        <position position="143"/>
    </location>
</feature>
<name>A0A382XLJ2_9ZZZZ</name>
<evidence type="ECO:0000313" key="1">
    <source>
        <dbReference type="EMBL" id="SVD71996.1"/>
    </source>
</evidence>
<gene>
    <name evidence="1" type="ORF">METZ01_LOCUS424850</name>
</gene>
<reference evidence="1" key="1">
    <citation type="submission" date="2018-05" db="EMBL/GenBank/DDBJ databases">
        <authorList>
            <person name="Lanie J.A."/>
            <person name="Ng W.-L."/>
            <person name="Kazmierczak K.M."/>
            <person name="Andrzejewski T.M."/>
            <person name="Davidsen T.M."/>
            <person name="Wayne K.J."/>
            <person name="Tettelin H."/>
            <person name="Glass J.I."/>
            <person name="Rusch D."/>
            <person name="Podicherti R."/>
            <person name="Tsui H.-C.T."/>
            <person name="Winkler M.E."/>
        </authorList>
    </citation>
    <scope>NUCLEOTIDE SEQUENCE</scope>
</reference>